<organism evidence="2 3">
    <name type="scientific">Suillus luteus UH-Slu-Lm8-n1</name>
    <dbReference type="NCBI Taxonomy" id="930992"/>
    <lineage>
        <taxon>Eukaryota</taxon>
        <taxon>Fungi</taxon>
        <taxon>Dikarya</taxon>
        <taxon>Basidiomycota</taxon>
        <taxon>Agaricomycotina</taxon>
        <taxon>Agaricomycetes</taxon>
        <taxon>Agaricomycetidae</taxon>
        <taxon>Boletales</taxon>
        <taxon>Suillineae</taxon>
        <taxon>Suillaceae</taxon>
        <taxon>Suillus</taxon>
    </lineage>
</organism>
<name>A0A0D0A0H5_9AGAM</name>
<feature type="compositionally biased region" description="Polar residues" evidence="1">
    <location>
        <begin position="12"/>
        <end position="26"/>
    </location>
</feature>
<evidence type="ECO:0000313" key="2">
    <source>
        <dbReference type="EMBL" id="KIK31689.1"/>
    </source>
</evidence>
<feature type="region of interest" description="Disordered" evidence="1">
    <location>
        <begin position="1"/>
        <end position="31"/>
    </location>
</feature>
<sequence>MLPASHLLSPTLRPSESALHQPSCPTLDSRRTGPTAALAAIFNCHPPWTGTPALQCAPATSVGLPPPLPSHLHPQISLSPRSAHCSPRIIEAV</sequence>
<evidence type="ECO:0000256" key="1">
    <source>
        <dbReference type="SAM" id="MobiDB-lite"/>
    </source>
</evidence>
<keyword evidence="3" id="KW-1185">Reference proteome</keyword>
<dbReference type="InParanoid" id="A0A0D0A0H5"/>
<proteinExistence type="predicted"/>
<dbReference type="Proteomes" id="UP000054485">
    <property type="component" value="Unassembled WGS sequence"/>
</dbReference>
<dbReference type="HOGENOM" id="CLU_2401123_0_0_1"/>
<dbReference type="AlphaFoldDB" id="A0A0D0A0H5"/>
<gene>
    <name evidence="2" type="ORF">CY34DRAFT_19666</name>
</gene>
<accession>A0A0D0A0H5</accession>
<evidence type="ECO:0000313" key="3">
    <source>
        <dbReference type="Proteomes" id="UP000054485"/>
    </source>
</evidence>
<reference evidence="3" key="2">
    <citation type="submission" date="2015-01" db="EMBL/GenBank/DDBJ databases">
        <title>Evolutionary Origins and Diversification of the Mycorrhizal Mutualists.</title>
        <authorList>
            <consortium name="DOE Joint Genome Institute"/>
            <consortium name="Mycorrhizal Genomics Consortium"/>
            <person name="Kohler A."/>
            <person name="Kuo A."/>
            <person name="Nagy L.G."/>
            <person name="Floudas D."/>
            <person name="Copeland A."/>
            <person name="Barry K.W."/>
            <person name="Cichocki N."/>
            <person name="Veneault-Fourrey C."/>
            <person name="LaButti K."/>
            <person name="Lindquist E.A."/>
            <person name="Lipzen A."/>
            <person name="Lundell T."/>
            <person name="Morin E."/>
            <person name="Murat C."/>
            <person name="Riley R."/>
            <person name="Ohm R."/>
            <person name="Sun H."/>
            <person name="Tunlid A."/>
            <person name="Henrissat B."/>
            <person name="Grigoriev I.V."/>
            <person name="Hibbett D.S."/>
            <person name="Martin F."/>
        </authorList>
    </citation>
    <scope>NUCLEOTIDE SEQUENCE [LARGE SCALE GENOMIC DNA]</scope>
    <source>
        <strain evidence="3">UH-Slu-Lm8-n1</strain>
    </source>
</reference>
<reference evidence="2 3" key="1">
    <citation type="submission" date="2014-04" db="EMBL/GenBank/DDBJ databases">
        <authorList>
            <consortium name="DOE Joint Genome Institute"/>
            <person name="Kuo A."/>
            <person name="Ruytinx J."/>
            <person name="Rineau F."/>
            <person name="Colpaert J."/>
            <person name="Kohler A."/>
            <person name="Nagy L.G."/>
            <person name="Floudas D."/>
            <person name="Copeland A."/>
            <person name="Barry K.W."/>
            <person name="Cichocki N."/>
            <person name="Veneault-Fourrey C."/>
            <person name="LaButti K."/>
            <person name="Lindquist E.A."/>
            <person name="Lipzen A."/>
            <person name="Lundell T."/>
            <person name="Morin E."/>
            <person name="Murat C."/>
            <person name="Sun H."/>
            <person name="Tunlid A."/>
            <person name="Henrissat B."/>
            <person name="Grigoriev I.V."/>
            <person name="Hibbett D.S."/>
            <person name="Martin F."/>
            <person name="Nordberg H.P."/>
            <person name="Cantor M.N."/>
            <person name="Hua S.X."/>
        </authorList>
    </citation>
    <scope>NUCLEOTIDE SEQUENCE [LARGE SCALE GENOMIC DNA]</scope>
    <source>
        <strain evidence="2 3">UH-Slu-Lm8-n1</strain>
    </source>
</reference>
<dbReference type="EMBL" id="KN836742">
    <property type="protein sequence ID" value="KIK31689.1"/>
    <property type="molecule type" value="Genomic_DNA"/>
</dbReference>
<protein>
    <submittedName>
        <fullName evidence="2">Uncharacterized protein</fullName>
    </submittedName>
</protein>